<evidence type="ECO:0000259" key="2">
    <source>
        <dbReference type="Pfam" id="PF15456"/>
    </source>
</evidence>
<evidence type="ECO:0000313" key="4">
    <source>
        <dbReference type="EMBL" id="GAD97081.1"/>
    </source>
</evidence>
<feature type="region of interest" description="Disordered" evidence="1">
    <location>
        <begin position="573"/>
        <end position="593"/>
    </location>
</feature>
<feature type="domain" description="DUF7801" evidence="3">
    <location>
        <begin position="585"/>
        <end position="739"/>
    </location>
</feature>
<dbReference type="PANTHER" id="PTHR18937">
    <property type="entry name" value="STRUCTURAL MAINTENANCE OF CHROMOSOMES SMC FAMILY MEMBER"/>
    <property type="match status" value="1"/>
</dbReference>
<feature type="region of interest" description="Disordered" evidence="1">
    <location>
        <begin position="385"/>
        <end position="408"/>
    </location>
</feature>
<sequence>MINFASLRSSQSSYGDSRYISSASFPIPPPPSKALLDGYRDSLDPNNEEKPRFNPLNASHPRSSALLDVTDPVSMHLLTETAMGDSMGYEVLSFEEVEELKKEYSLLSTRVEATKRKLALETKLRDAARSLSRLHSPKSSRTSEDYGSDPSPGSHRKRRSIFGRNGDDNYDKADEELATSTRKCEDLAQELWRLERRTQDIQRRLLQHTAGILQMTHKGLKKNLNKNGANSSRDSRNGESVYGVNGGPDFDDRSLYRPADYLDESNGGYSRSGHQSMAVDLSIIQNTERKLEELSGRMRAMILQNSTDSDVDPVPQLSSNGGPVNPTAAVEAHIAYIENSLQKMSYQQDRGTGGSGAAGAAGGSDPATGRELEEINNRLHGVLGVSGAGSARSPTIPPPPQSSGEDDLQGHLRYLSEGVDTLQRRVEGLVEQKSILTTQIQQQRELNSKSDAERDSHIADLTQQLTEVRRDLEHSETNHQSARDELASVVEQLDVARRDLSLRDQERGKSDNDAVEIERQARIQAEEQVSHLEGVLQQIRDEADVQIKQANDLRSQAEENSSRLETALQQLREEADAEVKEATEARSQAEERANKLEGEMRDLETDIVRAQTELTVVKAELDGAYGTRAERAAAVAANPAIQKEIDELNLRNINLSEELAALKAEQSSKHAAGNSDLQQRVQTLEKELRETIEDYEAMTKASIEFEKERDKLESIIDNLRERCENLESQLNDERIKWMGIKSPIPVTPNGPVETTSTMVLKNEFKKMMRDTRAENLKLLKAEQEERRKLEALVRTFRKDQMNGKSEEGQSVTAL</sequence>
<accession>V5G4Z1</accession>
<organism evidence="4 5">
    <name type="scientific">Byssochlamys spectabilis (strain No. 5 / NBRC 109023)</name>
    <name type="common">Paecilomyces variotii</name>
    <dbReference type="NCBI Taxonomy" id="1356009"/>
    <lineage>
        <taxon>Eukaryota</taxon>
        <taxon>Fungi</taxon>
        <taxon>Dikarya</taxon>
        <taxon>Ascomycota</taxon>
        <taxon>Pezizomycotina</taxon>
        <taxon>Eurotiomycetes</taxon>
        <taxon>Eurotiomycetidae</taxon>
        <taxon>Eurotiales</taxon>
        <taxon>Thermoascaceae</taxon>
        <taxon>Paecilomyces</taxon>
    </lineage>
</organism>
<dbReference type="AlphaFoldDB" id="V5G4Z1"/>
<dbReference type="OrthoDB" id="5569911at2759"/>
<feature type="compositionally biased region" description="Polar residues" evidence="1">
    <location>
        <begin position="1"/>
        <end position="15"/>
    </location>
</feature>
<evidence type="ECO:0000259" key="3">
    <source>
        <dbReference type="Pfam" id="PF25078"/>
    </source>
</evidence>
<dbReference type="eggNOG" id="ENOG502QWKV">
    <property type="taxonomic scope" value="Eukaryota"/>
</dbReference>
<proteinExistence type="predicted"/>
<name>V5G4Z1_BYSSN</name>
<feature type="region of interest" description="Disordered" evidence="1">
    <location>
        <begin position="1"/>
        <end position="39"/>
    </location>
</feature>
<dbReference type="EMBL" id="BAUL01000183">
    <property type="protein sequence ID" value="GAD97081.1"/>
    <property type="molecule type" value="Genomic_DNA"/>
</dbReference>
<gene>
    <name evidence="4" type="ORF">PVAR5_5750</name>
</gene>
<dbReference type="Pfam" id="PF15456">
    <property type="entry name" value="Uds1"/>
    <property type="match status" value="1"/>
</dbReference>
<evidence type="ECO:0000256" key="1">
    <source>
        <dbReference type="SAM" id="MobiDB-lite"/>
    </source>
</evidence>
<dbReference type="InParanoid" id="V5G4Z1"/>
<dbReference type="InterPro" id="IPR029191">
    <property type="entry name" value="Uds1"/>
</dbReference>
<feature type="domain" description="Up-regulated during septation protein 1" evidence="2">
    <location>
        <begin position="75"/>
        <end position="216"/>
    </location>
</feature>
<evidence type="ECO:0000313" key="5">
    <source>
        <dbReference type="Proteomes" id="UP000018001"/>
    </source>
</evidence>
<dbReference type="HOGENOM" id="CLU_006409_0_0_1"/>
<dbReference type="InterPro" id="IPR056703">
    <property type="entry name" value="DUF7801"/>
</dbReference>
<reference evidence="5" key="1">
    <citation type="journal article" date="2014" name="Genome Announc.">
        <title>Draft genome sequence of the formaldehyde-resistant fungus Byssochlamys spectabilis No. 5 (anamorph Paecilomyces variotii No. 5) (NBRC109023).</title>
        <authorList>
            <person name="Oka T."/>
            <person name="Ekino K."/>
            <person name="Fukuda K."/>
            <person name="Nomura Y."/>
        </authorList>
    </citation>
    <scope>NUCLEOTIDE SEQUENCE [LARGE SCALE GENOMIC DNA]</scope>
    <source>
        <strain evidence="5">No. 5 / NBRC 109023</strain>
    </source>
</reference>
<comment type="caution">
    <text evidence="4">The sequence shown here is derived from an EMBL/GenBank/DDBJ whole genome shotgun (WGS) entry which is preliminary data.</text>
</comment>
<feature type="region of interest" description="Disordered" evidence="1">
    <location>
        <begin position="129"/>
        <end position="180"/>
    </location>
</feature>
<protein>
    <submittedName>
        <fullName evidence="4">Involucrin repeat protein</fullName>
    </submittedName>
</protein>
<keyword evidence="5" id="KW-1185">Reference proteome</keyword>
<feature type="region of interest" description="Disordered" evidence="1">
    <location>
        <begin position="220"/>
        <end position="261"/>
    </location>
</feature>
<feature type="compositionally biased region" description="Gly residues" evidence="1">
    <location>
        <begin position="351"/>
        <end position="362"/>
    </location>
</feature>
<dbReference type="Proteomes" id="UP000018001">
    <property type="component" value="Unassembled WGS sequence"/>
</dbReference>
<dbReference type="Pfam" id="PF25078">
    <property type="entry name" value="DUF7801"/>
    <property type="match status" value="1"/>
</dbReference>
<feature type="region of interest" description="Disordered" evidence="1">
    <location>
        <begin position="346"/>
        <end position="369"/>
    </location>
</feature>